<dbReference type="OrthoDB" id="383789at2157"/>
<dbReference type="InterPro" id="IPR015943">
    <property type="entry name" value="WD40/YVTN_repeat-like_dom_sf"/>
</dbReference>
<evidence type="ECO:0000313" key="2">
    <source>
        <dbReference type="Proteomes" id="UP000060778"/>
    </source>
</evidence>
<reference evidence="1 2" key="1">
    <citation type="submission" date="2013-11" db="EMBL/GenBank/DDBJ databases">
        <title>Comparative genomics of Ignicoccus.</title>
        <authorList>
            <person name="Podar M."/>
        </authorList>
    </citation>
    <scope>NUCLEOTIDE SEQUENCE [LARGE SCALE GENOMIC DNA]</scope>
    <source>
        <strain evidence="1 2">DSM 13165</strain>
    </source>
</reference>
<dbReference type="KEGG" id="iis:EYM_01555"/>
<dbReference type="AlphaFoldDB" id="A0A0U3G1L8"/>
<dbReference type="InterPro" id="IPR011047">
    <property type="entry name" value="Quinoprotein_ADH-like_sf"/>
</dbReference>
<accession>A0A0U3G1L8</accession>
<dbReference type="Proteomes" id="UP000060778">
    <property type="component" value="Chromosome"/>
</dbReference>
<name>A0A0U3G1L8_9CREN</name>
<protein>
    <recommendedName>
        <fullName evidence="3">Anaphase-promoting complex subunit 4 WD40 domain-containing protein</fullName>
    </recommendedName>
</protein>
<evidence type="ECO:0000313" key="1">
    <source>
        <dbReference type="EMBL" id="ALU12220.1"/>
    </source>
</evidence>
<organism evidence="1 2">
    <name type="scientific">Ignicoccus islandicus DSM 13165</name>
    <dbReference type="NCBI Taxonomy" id="940295"/>
    <lineage>
        <taxon>Archaea</taxon>
        <taxon>Thermoproteota</taxon>
        <taxon>Thermoprotei</taxon>
        <taxon>Desulfurococcales</taxon>
        <taxon>Desulfurococcaceae</taxon>
        <taxon>Ignicoccus</taxon>
    </lineage>
</organism>
<proteinExistence type="predicted"/>
<evidence type="ECO:0008006" key="3">
    <source>
        <dbReference type="Google" id="ProtNLM"/>
    </source>
</evidence>
<gene>
    <name evidence="1" type="ORF">EYM_01555</name>
</gene>
<dbReference type="GeneID" id="30679719"/>
<dbReference type="Gene3D" id="2.130.10.10">
    <property type="entry name" value="YVTN repeat-like/Quinoprotein amine dehydrogenase"/>
    <property type="match status" value="1"/>
</dbReference>
<dbReference type="SUPFAM" id="SSF50998">
    <property type="entry name" value="Quinoprotein alcohol dehydrogenase-like"/>
    <property type="match status" value="1"/>
</dbReference>
<dbReference type="RefSeq" id="WP_075049351.1">
    <property type="nucleotide sequence ID" value="NZ_CP006867.1"/>
</dbReference>
<sequence length="274" mass="30702">MKIERKWVFPTKGHVYDVYIRENGSVLAVNENALLALEEGRADVLYTSTAGLTCVRPYSGNLLIGSEARKVLILGDEVKEIPLDYGVNSCAVKGEEVAIGLCCNGMALMKDGKVAWHLETDNHIYSVDWYEDVILGAGFDGFLYAVNREGKVLHKLPLAENVNRVKVCGDLIAVGTFEPGQLYVLRYGETGFQMVWGKRDFFDVRALSWSDNCKYLFVLDWNGTAEVYDSRGNLLLRGMGPRSMESSYWRNSEIAVGGWGRIELYQFSESNNPL</sequence>
<dbReference type="STRING" id="940295.EYM_01555"/>
<keyword evidence="2" id="KW-1185">Reference proteome</keyword>
<dbReference type="EMBL" id="CP006867">
    <property type="protein sequence ID" value="ALU12220.1"/>
    <property type="molecule type" value="Genomic_DNA"/>
</dbReference>